<evidence type="ECO:0000313" key="1">
    <source>
        <dbReference type="EMBL" id="KAG8487777.1"/>
    </source>
</evidence>
<proteinExistence type="predicted"/>
<comment type="caution">
    <text evidence="1">The sequence shown here is derived from an EMBL/GenBank/DDBJ whole genome shotgun (WGS) entry which is preliminary data.</text>
</comment>
<accession>A0A8J6CUC8</accession>
<protein>
    <submittedName>
        <fullName evidence="1">Uncharacterized protein</fullName>
    </submittedName>
</protein>
<dbReference type="EMBL" id="JAHUZN010000007">
    <property type="protein sequence ID" value="KAG8487777.1"/>
    <property type="molecule type" value="Genomic_DNA"/>
</dbReference>
<dbReference type="OrthoDB" id="10349836at2759"/>
<sequence length="116" mass="13349">MMSCTFKFRTRYHVLIDINSSARIHDNCTVWEHDSAWNHVGILGFLLQNFFKEEDATKLSIVHGGDVCTLHGLNSCQCIFRRSYPILIQVWGLCCGREIDANIRALDIEVITQLHK</sequence>
<organism evidence="1 2">
    <name type="scientific">Gossypium anomalum</name>
    <dbReference type="NCBI Taxonomy" id="47600"/>
    <lineage>
        <taxon>Eukaryota</taxon>
        <taxon>Viridiplantae</taxon>
        <taxon>Streptophyta</taxon>
        <taxon>Embryophyta</taxon>
        <taxon>Tracheophyta</taxon>
        <taxon>Spermatophyta</taxon>
        <taxon>Magnoliopsida</taxon>
        <taxon>eudicotyledons</taxon>
        <taxon>Gunneridae</taxon>
        <taxon>Pentapetalae</taxon>
        <taxon>rosids</taxon>
        <taxon>malvids</taxon>
        <taxon>Malvales</taxon>
        <taxon>Malvaceae</taxon>
        <taxon>Malvoideae</taxon>
        <taxon>Gossypium</taxon>
    </lineage>
</organism>
<keyword evidence="2" id="KW-1185">Reference proteome</keyword>
<dbReference type="Proteomes" id="UP000701853">
    <property type="component" value="Chromosome 7"/>
</dbReference>
<name>A0A8J6CUC8_9ROSI</name>
<dbReference type="AlphaFoldDB" id="A0A8J6CUC8"/>
<reference evidence="1 2" key="1">
    <citation type="journal article" date="2021" name="bioRxiv">
        <title>The Gossypium anomalum genome as a resource for cotton improvement and evolutionary analysis of hybrid incompatibility.</title>
        <authorList>
            <person name="Grover C.E."/>
            <person name="Yuan D."/>
            <person name="Arick M.A."/>
            <person name="Miller E.R."/>
            <person name="Hu G."/>
            <person name="Peterson D.G."/>
            <person name="Wendel J.F."/>
            <person name="Udall J.A."/>
        </authorList>
    </citation>
    <scope>NUCLEOTIDE SEQUENCE [LARGE SCALE GENOMIC DNA]</scope>
    <source>
        <strain evidence="1">JFW-Udall</strain>
        <tissue evidence="1">Leaf</tissue>
    </source>
</reference>
<evidence type="ECO:0000313" key="2">
    <source>
        <dbReference type="Proteomes" id="UP000701853"/>
    </source>
</evidence>
<gene>
    <name evidence="1" type="ORF">CXB51_018822</name>
</gene>